<dbReference type="OrthoDB" id="9799096at2"/>
<feature type="domain" description="N-acetyltransferase" evidence="3">
    <location>
        <begin position="8"/>
        <end position="165"/>
    </location>
</feature>
<dbReference type="Pfam" id="PF00583">
    <property type="entry name" value="Acetyltransf_1"/>
    <property type="match status" value="1"/>
</dbReference>
<proteinExistence type="predicted"/>
<dbReference type="PROSITE" id="PS51186">
    <property type="entry name" value="GNAT"/>
    <property type="match status" value="1"/>
</dbReference>
<keyword evidence="2" id="KW-0012">Acyltransferase</keyword>
<dbReference type="AlphaFoldDB" id="A0A0J7IWJ2"/>
<sequence length="170" mass="19311">MLLNFTSMKIQLITEDNFSDVVEIYKQGLATNIATFQNDLPQWEDWDKGHLSFCRISIYEDNKMLGWTALTPVSSRCVYAGVAEVSVYVSQEERGKGIGKILLAELIKQSEANGIWTLQSGIFSENISSIKLHEKCGFRMVGYREKIGKKDGIWKDNVLMEHRSKNIGID</sequence>
<reference evidence="4 5" key="1">
    <citation type="journal article" date="2004" name="Int. J. Syst. Evol. Microbiol.">
        <title>Kaistella koreensis gen. nov., sp. nov., a novel member of the Chryseobacterium-Bergeyella-Riemerella branch.</title>
        <authorList>
            <person name="Kim M.K."/>
            <person name="Im W.T."/>
            <person name="Shin Y.K."/>
            <person name="Lim J.H."/>
            <person name="Kim S.H."/>
            <person name="Lee B.C."/>
            <person name="Park M.Y."/>
            <person name="Lee K.Y."/>
            <person name="Lee S.T."/>
        </authorList>
    </citation>
    <scope>NUCLEOTIDE SEQUENCE [LARGE SCALE GENOMIC DNA]</scope>
    <source>
        <strain evidence="4 5">CCUG 49689</strain>
    </source>
</reference>
<organism evidence="4 5">
    <name type="scientific">Chryseobacterium koreense CCUG 49689</name>
    <dbReference type="NCBI Taxonomy" id="1304281"/>
    <lineage>
        <taxon>Bacteria</taxon>
        <taxon>Pseudomonadati</taxon>
        <taxon>Bacteroidota</taxon>
        <taxon>Flavobacteriia</taxon>
        <taxon>Flavobacteriales</taxon>
        <taxon>Weeksellaceae</taxon>
        <taxon>Chryseobacterium group</taxon>
        <taxon>Chryseobacterium</taxon>
    </lineage>
</organism>
<dbReference type="STRING" id="1304281.ACM44_13735"/>
<evidence type="ECO:0000313" key="5">
    <source>
        <dbReference type="Proteomes" id="UP000035900"/>
    </source>
</evidence>
<dbReference type="PATRIC" id="fig|1304281.5.peg.2977"/>
<comment type="caution">
    <text evidence="4">The sequence shown here is derived from an EMBL/GenBank/DDBJ whole genome shotgun (WGS) entry which is preliminary data.</text>
</comment>
<dbReference type="Proteomes" id="UP000035900">
    <property type="component" value="Unassembled WGS sequence"/>
</dbReference>
<evidence type="ECO:0000256" key="1">
    <source>
        <dbReference type="ARBA" id="ARBA00022679"/>
    </source>
</evidence>
<evidence type="ECO:0000256" key="2">
    <source>
        <dbReference type="ARBA" id="ARBA00023315"/>
    </source>
</evidence>
<gene>
    <name evidence="4" type="ORF">ACM44_13735</name>
</gene>
<dbReference type="EMBL" id="LFNG01000028">
    <property type="protein sequence ID" value="KMQ70164.1"/>
    <property type="molecule type" value="Genomic_DNA"/>
</dbReference>
<evidence type="ECO:0000313" key="4">
    <source>
        <dbReference type="EMBL" id="KMQ70164.1"/>
    </source>
</evidence>
<dbReference type="InterPro" id="IPR000182">
    <property type="entry name" value="GNAT_dom"/>
</dbReference>
<evidence type="ECO:0000259" key="3">
    <source>
        <dbReference type="PROSITE" id="PS51186"/>
    </source>
</evidence>
<dbReference type="PANTHER" id="PTHR43072">
    <property type="entry name" value="N-ACETYLTRANSFERASE"/>
    <property type="match status" value="1"/>
</dbReference>
<keyword evidence="1 4" id="KW-0808">Transferase</keyword>
<dbReference type="SUPFAM" id="SSF55729">
    <property type="entry name" value="Acyl-CoA N-acyltransferases (Nat)"/>
    <property type="match status" value="1"/>
</dbReference>
<dbReference type="GO" id="GO:0016747">
    <property type="term" value="F:acyltransferase activity, transferring groups other than amino-acyl groups"/>
    <property type="evidence" value="ECO:0007669"/>
    <property type="project" value="InterPro"/>
</dbReference>
<name>A0A0J7IWJ2_9FLAO</name>
<dbReference type="InterPro" id="IPR016181">
    <property type="entry name" value="Acyl_CoA_acyltransferase"/>
</dbReference>
<dbReference type="PANTHER" id="PTHR43072:SF23">
    <property type="entry name" value="UPF0039 PROTEIN C11D3.02C"/>
    <property type="match status" value="1"/>
</dbReference>
<protein>
    <submittedName>
        <fullName evidence="4">Phosphinothricin acetyltransferase</fullName>
    </submittedName>
</protein>
<dbReference type="Gene3D" id="3.40.630.30">
    <property type="match status" value="1"/>
</dbReference>
<dbReference type="CDD" id="cd04301">
    <property type="entry name" value="NAT_SF"/>
    <property type="match status" value="1"/>
</dbReference>
<accession>A0A0J7IWJ2</accession>
<keyword evidence="5" id="KW-1185">Reference proteome</keyword>